<evidence type="ECO:0000256" key="6">
    <source>
        <dbReference type="ARBA" id="ARBA00023146"/>
    </source>
</evidence>
<sequence length="491" mass="54375">MEADTVFPPEHRHLQIRNERSLREALLFRSNVTRTIRDELCDQHGFAEIETPLLFKSTPEGAREFLVPTRAPGLAYALPQSPQQYKQILMGSAIPHYMQIARCFRDEDLRADRQPEFTQVDLEMAFASSEDVMAVIESVVKRLWREHLDISDLPTKFDRMTYDDAMAKYGSDKPDLRLGSELHRIEYMLPVSLVRTIGPLSDPAVEVLKIPISEDPRETRDFVTTFMDSPEAQPFINNPHGQPGIFIYDSRKPLSGIHTFGFEAAEYLAEIISLEDGDLIVLQARPNTPPTGGSTPLGSLRLALHKAAVKASLLPAPTGFAFTWITSFPLFTPSSTSASEPGQGGSAGLSATHHPFTAPLSDEDLALLPSDPLSAKAAHYDLVLNGVELGGGSQRIHNAAVQEYIMRDILQMSDERVEDFRHLLDVLRAGCPPHAGIALGLDRLVAVMLGRQSVRDVIAFPKSGRGEDLLVKSPTRLTEGQLATYHLKLKE</sequence>
<dbReference type="GO" id="GO:0005739">
    <property type="term" value="C:mitochondrion"/>
    <property type="evidence" value="ECO:0007669"/>
    <property type="project" value="EnsemblFungi"/>
</dbReference>
<evidence type="ECO:0000256" key="4">
    <source>
        <dbReference type="ARBA" id="ARBA00022840"/>
    </source>
</evidence>
<protein>
    <recommendedName>
        <fullName evidence="7">Aminoacyl-transfer RNA synthetases class-II family profile domain-containing protein</fullName>
    </recommendedName>
</protein>
<dbReference type="InterPro" id="IPR004364">
    <property type="entry name" value="Aa-tRNA-synt_II"/>
</dbReference>
<evidence type="ECO:0000256" key="3">
    <source>
        <dbReference type="ARBA" id="ARBA00022741"/>
    </source>
</evidence>
<dbReference type="PANTHER" id="PTHR22594">
    <property type="entry name" value="ASPARTYL/LYSYL-TRNA SYNTHETASE"/>
    <property type="match status" value="1"/>
</dbReference>
<evidence type="ECO:0000256" key="2">
    <source>
        <dbReference type="ARBA" id="ARBA00022598"/>
    </source>
</evidence>
<evidence type="ECO:0000313" key="9">
    <source>
        <dbReference type="Proteomes" id="UP000033647"/>
    </source>
</evidence>
<name>A0A0F4GHB3_9PEZI</name>
<dbReference type="Gene3D" id="3.30.930.10">
    <property type="entry name" value="Bira Bifunctional Protein, Domain 2"/>
    <property type="match status" value="1"/>
</dbReference>
<evidence type="ECO:0000259" key="7">
    <source>
        <dbReference type="PROSITE" id="PS50862"/>
    </source>
</evidence>
<dbReference type="InterPro" id="IPR004524">
    <property type="entry name" value="Asp-tRNA-ligase_1"/>
</dbReference>
<dbReference type="PANTHER" id="PTHR22594:SF5">
    <property type="entry name" value="ASPARTATE--TRNA LIGASE, MITOCHONDRIAL"/>
    <property type="match status" value="1"/>
</dbReference>
<gene>
    <name evidence="8" type="ORF">TI39_contig597g00004</name>
</gene>
<dbReference type="OrthoDB" id="439710at2759"/>
<dbReference type="EMBL" id="LAFY01000589">
    <property type="protein sequence ID" value="KJX96859.1"/>
    <property type="molecule type" value="Genomic_DNA"/>
</dbReference>
<keyword evidence="9" id="KW-1185">Reference proteome</keyword>
<dbReference type="Proteomes" id="UP000033647">
    <property type="component" value="Unassembled WGS sequence"/>
</dbReference>
<organism evidence="8 9">
    <name type="scientific">Zymoseptoria brevis</name>
    <dbReference type="NCBI Taxonomy" id="1047168"/>
    <lineage>
        <taxon>Eukaryota</taxon>
        <taxon>Fungi</taxon>
        <taxon>Dikarya</taxon>
        <taxon>Ascomycota</taxon>
        <taxon>Pezizomycotina</taxon>
        <taxon>Dothideomycetes</taxon>
        <taxon>Dothideomycetidae</taxon>
        <taxon>Mycosphaerellales</taxon>
        <taxon>Mycosphaerellaceae</taxon>
        <taxon>Zymoseptoria</taxon>
    </lineage>
</organism>
<dbReference type="SUPFAM" id="SSF55681">
    <property type="entry name" value="Class II aaRS and biotin synthetases"/>
    <property type="match status" value="1"/>
</dbReference>
<dbReference type="STRING" id="1047168.A0A0F4GHB3"/>
<accession>A0A0F4GHB3</accession>
<evidence type="ECO:0000256" key="5">
    <source>
        <dbReference type="ARBA" id="ARBA00022917"/>
    </source>
</evidence>
<dbReference type="GO" id="GO:0005524">
    <property type="term" value="F:ATP binding"/>
    <property type="evidence" value="ECO:0007669"/>
    <property type="project" value="UniProtKB-KW"/>
</dbReference>
<proteinExistence type="inferred from homology"/>
<dbReference type="InterPro" id="IPR004115">
    <property type="entry name" value="GAD-like_sf"/>
</dbReference>
<keyword evidence="6" id="KW-0030">Aminoacyl-tRNA synthetase</keyword>
<dbReference type="AlphaFoldDB" id="A0A0F4GHB3"/>
<reference evidence="8 9" key="1">
    <citation type="submission" date="2015-03" db="EMBL/GenBank/DDBJ databases">
        <title>RNA-seq based gene annotation and comparative genomics of four Zymoseptoria species reveal species-specific pathogenicity related genes and transposable element activity.</title>
        <authorList>
            <person name="Grandaubert J."/>
            <person name="Bhattacharyya A."/>
            <person name="Stukenbrock E.H."/>
        </authorList>
    </citation>
    <scope>NUCLEOTIDE SEQUENCE [LARGE SCALE GENOMIC DNA]</scope>
    <source>
        <strain evidence="8 9">Zb18110</strain>
    </source>
</reference>
<dbReference type="NCBIfam" id="TIGR00459">
    <property type="entry name" value="aspS_bact"/>
    <property type="match status" value="1"/>
</dbReference>
<evidence type="ECO:0000313" key="8">
    <source>
        <dbReference type="EMBL" id="KJX96859.1"/>
    </source>
</evidence>
<keyword evidence="3" id="KW-0547">Nucleotide-binding</keyword>
<dbReference type="InterPro" id="IPR002312">
    <property type="entry name" value="Asp/Asn-tRNA-synth_IIb"/>
</dbReference>
<evidence type="ECO:0000256" key="1">
    <source>
        <dbReference type="ARBA" id="ARBA00006303"/>
    </source>
</evidence>
<dbReference type="InterPro" id="IPR006195">
    <property type="entry name" value="aa-tRNA-synth_II"/>
</dbReference>
<dbReference type="GO" id="GO:0070146">
    <property type="term" value="P:mitochondrial aspartyl-tRNA aminoacylation"/>
    <property type="evidence" value="ECO:0007669"/>
    <property type="project" value="EnsemblFungi"/>
</dbReference>
<dbReference type="GO" id="GO:0004815">
    <property type="term" value="F:aspartate-tRNA ligase activity"/>
    <property type="evidence" value="ECO:0007669"/>
    <property type="project" value="EnsemblFungi"/>
</dbReference>
<keyword evidence="5" id="KW-0648">Protein biosynthesis</keyword>
<comment type="caution">
    <text evidence="8">The sequence shown here is derived from an EMBL/GenBank/DDBJ whole genome shotgun (WGS) entry which is preliminary data.</text>
</comment>
<comment type="similarity">
    <text evidence="1">Belongs to the class-II aminoacyl-tRNA synthetase family. Type 1 subfamily.</text>
</comment>
<dbReference type="Pfam" id="PF00152">
    <property type="entry name" value="tRNA-synt_2"/>
    <property type="match status" value="1"/>
</dbReference>
<dbReference type="PRINTS" id="PR01042">
    <property type="entry name" value="TRNASYNTHASP"/>
</dbReference>
<dbReference type="Gene3D" id="3.30.1360.30">
    <property type="entry name" value="GAD-like domain"/>
    <property type="match status" value="1"/>
</dbReference>
<dbReference type="InterPro" id="IPR045864">
    <property type="entry name" value="aa-tRNA-synth_II/BPL/LPL"/>
</dbReference>
<keyword evidence="2" id="KW-0436">Ligase</keyword>
<feature type="domain" description="Aminoacyl-transfer RNA synthetases class-II family profile" evidence="7">
    <location>
        <begin position="29"/>
        <end position="474"/>
    </location>
</feature>
<keyword evidence="4" id="KW-0067">ATP-binding</keyword>
<dbReference type="PROSITE" id="PS50862">
    <property type="entry name" value="AA_TRNA_LIGASE_II"/>
    <property type="match status" value="1"/>
</dbReference>